<gene>
    <name evidence="7" type="ORF">ENF18_08820</name>
</gene>
<dbReference type="InterPro" id="IPR016431">
    <property type="entry name" value="Pyrv-formate_lyase-activ_prd"/>
</dbReference>
<feature type="binding site" evidence="5">
    <location>
        <position position="89"/>
    </location>
    <ligand>
        <name>[4Fe-4S] cluster</name>
        <dbReference type="ChEBI" id="CHEBI:49883"/>
        <note>4Fe-4S-S-AdoMet</note>
    </ligand>
</feature>
<comment type="caution">
    <text evidence="7">The sequence shown here is derived from an EMBL/GenBank/DDBJ whole genome shotgun (WGS) entry which is preliminary data.</text>
</comment>
<dbReference type="PANTHER" id="PTHR43075:SF1">
    <property type="entry name" value="FORMATE LYASE ACTIVATING ENZYME, PUTATIVE (AFU_ORTHOLOGUE AFUA_2G15630)-RELATED"/>
    <property type="match status" value="1"/>
</dbReference>
<dbReference type="SUPFAM" id="SSF102114">
    <property type="entry name" value="Radical SAM enzymes"/>
    <property type="match status" value="1"/>
</dbReference>
<evidence type="ECO:0000256" key="5">
    <source>
        <dbReference type="PIRSR" id="PIRSR004869-50"/>
    </source>
</evidence>
<evidence type="ECO:0000256" key="1">
    <source>
        <dbReference type="ARBA" id="ARBA00022691"/>
    </source>
</evidence>
<keyword evidence="2 5" id="KW-0479">Metal-binding</keyword>
<evidence type="ECO:0000256" key="3">
    <source>
        <dbReference type="ARBA" id="ARBA00023004"/>
    </source>
</evidence>
<dbReference type="InterPro" id="IPR013785">
    <property type="entry name" value="Aldolase_TIM"/>
</dbReference>
<evidence type="ECO:0000256" key="4">
    <source>
        <dbReference type="ARBA" id="ARBA00023014"/>
    </source>
</evidence>
<evidence type="ECO:0000256" key="2">
    <source>
        <dbReference type="ARBA" id="ARBA00022723"/>
    </source>
</evidence>
<accession>A0A7C0VDN3</accession>
<evidence type="ECO:0000259" key="6">
    <source>
        <dbReference type="Pfam" id="PF04055"/>
    </source>
</evidence>
<sequence>MLREFVPSYLKLGENELKRRVDKAYSLLSPCVLCPRECRVMRDKGEVGTCRADSRLFVSSYNLHFGEEPPISGRNGSGTIFLTHCLSRCVYCQNYPISQMGNGNETTPEELASMMIYLQNSGAHNINFVTPTHYVPQIVHGIYLASKRGLNIPIVYNTFGYESLEVLRLLEGIIDIYMPDMRYSDNRYAARYSAVKDYVEHNREAVKEMYRQVGDLKLVDGVAVRGLLVRLLVLPNGISGTEESLRFLREEVSQDTYISLMDQYFPAYKAHKYSEISRFITHEEYESALNCAKEFRGWIQNARGYG</sequence>
<dbReference type="GO" id="GO:0003824">
    <property type="term" value="F:catalytic activity"/>
    <property type="evidence" value="ECO:0007669"/>
    <property type="project" value="InterPro"/>
</dbReference>
<dbReference type="GO" id="GO:0051536">
    <property type="term" value="F:iron-sulfur cluster binding"/>
    <property type="evidence" value="ECO:0007669"/>
    <property type="project" value="UniProtKB-KW"/>
</dbReference>
<feature type="binding site" evidence="5">
    <location>
        <position position="92"/>
    </location>
    <ligand>
        <name>[4Fe-4S] cluster</name>
        <dbReference type="ChEBI" id="CHEBI:49883"/>
        <note>4Fe-4S-S-AdoMet</note>
    </ligand>
</feature>
<dbReference type="InterPro" id="IPR007197">
    <property type="entry name" value="rSAM"/>
</dbReference>
<proteinExistence type="predicted"/>
<feature type="domain" description="Radical SAM core" evidence="6">
    <location>
        <begin position="80"/>
        <end position="210"/>
    </location>
</feature>
<dbReference type="InterPro" id="IPR040085">
    <property type="entry name" value="MJ0674-like"/>
</dbReference>
<organism evidence="7">
    <name type="scientific">candidate division WOR-3 bacterium</name>
    <dbReference type="NCBI Taxonomy" id="2052148"/>
    <lineage>
        <taxon>Bacteria</taxon>
        <taxon>Bacteria division WOR-3</taxon>
    </lineage>
</organism>
<dbReference type="EMBL" id="DQWE01000408">
    <property type="protein sequence ID" value="HDI83875.1"/>
    <property type="molecule type" value="Genomic_DNA"/>
</dbReference>
<dbReference type="PANTHER" id="PTHR43075">
    <property type="entry name" value="FORMATE LYASE ACTIVATING ENZYME, PUTATIVE (AFU_ORTHOLOGUE AFUA_2G15630)-RELATED"/>
    <property type="match status" value="1"/>
</dbReference>
<evidence type="ECO:0000313" key="7">
    <source>
        <dbReference type="EMBL" id="HDI83875.1"/>
    </source>
</evidence>
<dbReference type="Gene3D" id="3.20.20.70">
    <property type="entry name" value="Aldolase class I"/>
    <property type="match status" value="1"/>
</dbReference>
<keyword evidence="3 5" id="KW-0408">Iron</keyword>
<keyword evidence="4 5" id="KW-0411">Iron-sulfur</keyword>
<dbReference type="Pfam" id="PF04055">
    <property type="entry name" value="Radical_SAM"/>
    <property type="match status" value="1"/>
</dbReference>
<dbReference type="InterPro" id="IPR058240">
    <property type="entry name" value="rSAM_sf"/>
</dbReference>
<keyword evidence="1 5" id="KW-0949">S-adenosyl-L-methionine</keyword>
<dbReference type="GO" id="GO:0046872">
    <property type="term" value="F:metal ion binding"/>
    <property type="evidence" value="ECO:0007669"/>
    <property type="project" value="UniProtKB-KW"/>
</dbReference>
<protein>
    <submittedName>
        <fullName evidence="7">HEPN domain-containing protein</fullName>
    </submittedName>
</protein>
<comment type="cofactor">
    <cofactor evidence="5">
        <name>[4Fe-4S] cluster</name>
        <dbReference type="ChEBI" id="CHEBI:49883"/>
    </cofactor>
    <text evidence="5">Binds 1 [4Fe-4S] cluster. The cluster is coordinated with 3 cysteines and an exchangeable S-adenosyl-L-methionine.</text>
</comment>
<name>A0A7C0VDN3_UNCW3</name>
<dbReference type="Proteomes" id="UP000885847">
    <property type="component" value="Unassembled WGS sequence"/>
</dbReference>
<dbReference type="AlphaFoldDB" id="A0A7C0VDN3"/>
<reference evidence="7" key="1">
    <citation type="journal article" date="2020" name="mSystems">
        <title>Genome- and Community-Level Interaction Insights into Carbon Utilization and Element Cycling Functions of Hydrothermarchaeota in Hydrothermal Sediment.</title>
        <authorList>
            <person name="Zhou Z."/>
            <person name="Liu Y."/>
            <person name="Xu W."/>
            <person name="Pan J."/>
            <person name="Luo Z.H."/>
            <person name="Li M."/>
        </authorList>
    </citation>
    <scope>NUCLEOTIDE SEQUENCE [LARGE SCALE GENOMIC DNA]</scope>
    <source>
        <strain evidence="7">HyVt-102</strain>
    </source>
</reference>
<dbReference type="SFLD" id="SFLDS00029">
    <property type="entry name" value="Radical_SAM"/>
    <property type="match status" value="1"/>
</dbReference>
<feature type="binding site" evidence="5">
    <location>
        <position position="85"/>
    </location>
    <ligand>
        <name>[4Fe-4S] cluster</name>
        <dbReference type="ChEBI" id="CHEBI:49883"/>
        <note>4Fe-4S-S-AdoMet</note>
    </ligand>
</feature>
<dbReference type="PIRSF" id="PIRSF004869">
    <property type="entry name" value="PflX_prd"/>
    <property type="match status" value="1"/>
</dbReference>
<dbReference type="SFLD" id="SFLDG01099">
    <property type="entry name" value="Uncharacterised_Radical_SAM_Su"/>
    <property type="match status" value="1"/>
</dbReference>